<dbReference type="PANTHER" id="PTHR48451:SF1">
    <property type="entry name" value="DUF4218 DOMAIN-CONTAINING PROTEIN"/>
    <property type="match status" value="1"/>
</dbReference>
<organism evidence="1 2">
    <name type="scientific">Thalictrum thalictroides</name>
    <name type="common">Rue-anemone</name>
    <name type="synonym">Anemone thalictroides</name>
    <dbReference type="NCBI Taxonomy" id="46969"/>
    <lineage>
        <taxon>Eukaryota</taxon>
        <taxon>Viridiplantae</taxon>
        <taxon>Streptophyta</taxon>
        <taxon>Embryophyta</taxon>
        <taxon>Tracheophyta</taxon>
        <taxon>Spermatophyta</taxon>
        <taxon>Magnoliopsida</taxon>
        <taxon>Ranunculales</taxon>
        <taxon>Ranunculaceae</taxon>
        <taxon>Thalictroideae</taxon>
        <taxon>Thalictrum</taxon>
    </lineage>
</organism>
<dbReference type="Proteomes" id="UP000554482">
    <property type="component" value="Unassembled WGS sequence"/>
</dbReference>
<dbReference type="EMBL" id="JABWDY010016934">
    <property type="protein sequence ID" value="KAF5195730.1"/>
    <property type="molecule type" value="Genomic_DNA"/>
</dbReference>
<dbReference type="PANTHER" id="PTHR48451">
    <property type="entry name" value="DUF4218 DOMAIN-CONTAINING PROTEIN"/>
    <property type="match status" value="1"/>
</dbReference>
<evidence type="ECO:0000313" key="1">
    <source>
        <dbReference type="EMBL" id="KAF5195730.1"/>
    </source>
</evidence>
<accession>A0A7J6WGH9</accession>
<reference evidence="1 2" key="1">
    <citation type="submission" date="2020-06" db="EMBL/GenBank/DDBJ databases">
        <title>Transcriptomic and genomic resources for Thalictrum thalictroides and T. hernandezii: Facilitating candidate gene discovery in an emerging model plant lineage.</title>
        <authorList>
            <person name="Arias T."/>
            <person name="Riano-Pachon D.M."/>
            <person name="Di Stilio V.S."/>
        </authorList>
    </citation>
    <scope>NUCLEOTIDE SEQUENCE [LARGE SCALE GENOMIC DNA]</scope>
    <source>
        <strain evidence="2">cv. WT478/WT964</strain>
        <tissue evidence="1">Leaves</tissue>
    </source>
</reference>
<proteinExistence type="predicted"/>
<dbReference type="Pfam" id="PF03004">
    <property type="entry name" value="Transposase_24"/>
    <property type="match status" value="1"/>
</dbReference>
<dbReference type="OrthoDB" id="1913335at2759"/>
<evidence type="ECO:0000313" key="2">
    <source>
        <dbReference type="Proteomes" id="UP000554482"/>
    </source>
</evidence>
<dbReference type="AlphaFoldDB" id="A0A7J6WGH9"/>
<dbReference type="InterPro" id="IPR004252">
    <property type="entry name" value="Probable_transposase_24"/>
</dbReference>
<sequence>MCTLKRLVEGPSFKATSYYAYEANGYQFCTAQSESTKTTQNSGVTIKALTKFRSNTRDKNHVEGEAIYYEATDDAKAPRIKGKQSRMAAKAQHKSGRKGAARIAYEMEKKYPDIPVIRTRLFMALHTKSDGSCPTQEHSPIVDQIKEIADKDPSSTLLDVDHDPVAQVYGPEVKGRVRACGTGVSKRGIDASALARHQLKRQKQYTSALEDKVSSMNANV</sequence>
<gene>
    <name evidence="1" type="ORF">FRX31_014683</name>
</gene>
<comment type="caution">
    <text evidence="1">The sequence shown here is derived from an EMBL/GenBank/DDBJ whole genome shotgun (WGS) entry which is preliminary data.</text>
</comment>
<name>A0A7J6WGH9_THATH</name>
<keyword evidence="2" id="KW-1185">Reference proteome</keyword>
<protein>
    <submittedName>
        <fullName evidence="1">Uncharacterized protein</fullName>
    </submittedName>
</protein>